<feature type="transmembrane region" description="Helical" evidence="2">
    <location>
        <begin position="38"/>
        <end position="59"/>
    </location>
</feature>
<comment type="caution">
    <text evidence="3">The sequence shown here is derived from an EMBL/GenBank/DDBJ whole genome shotgun (WGS) entry which is preliminary data.</text>
</comment>
<accession>A0A5Q4BBH7</accession>
<keyword evidence="2" id="KW-1133">Transmembrane helix</keyword>
<dbReference type="PANTHER" id="PTHR38848">
    <property type="entry name" value="G-PROTEIN COUPLED RECEPTORS FAMILY 3 PROFILE DOMAIN-CONTAINING PROTEIN"/>
    <property type="match status" value="1"/>
</dbReference>
<reference evidence="3 4" key="1">
    <citation type="journal article" date="2019" name="Sci. Rep.">
        <title>Colletotrichum shisoi sp. nov., an anthracnose pathogen of Perilla frutescens in Japan: molecular phylogenetic, morphological and genomic evidence.</title>
        <authorList>
            <person name="Gan P."/>
            <person name="Tsushima A."/>
            <person name="Hiroyama R."/>
            <person name="Narusaka M."/>
            <person name="Takano Y."/>
            <person name="Narusaka Y."/>
            <person name="Kawaradani M."/>
            <person name="Damm U."/>
            <person name="Shirasu K."/>
        </authorList>
    </citation>
    <scope>NUCLEOTIDE SEQUENCE [LARGE SCALE GENOMIC DNA]</scope>
    <source>
        <strain evidence="3 4">PG-2018a</strain>
    </source>
</reference>
<name>A0A5Q4BBH7_9PEZI</name>
<protein>
    <submittedName>
        <fullName evidence="3">Uncharacterized protein</fullName>
    </submittedName>
</protein>
<organism evidence="3 4">
    <name type="scientific">Colletotrichum shisoi</name>
    <dbReference type="NCBI Taxonomy" id="2078593"/>
    <lineage>
        <taxon>Eukaryota</taxon>
        <taxon>Fungi</taxon>
        <taxon>Dikarya</taxon>
        <taxon>Ascomycota</taxon>
        <taxon>Pezizomycotina</taxon>
        <taxon>Sordariomycetes</taxon>
        <taxon>Hypocreomycetidae</taxon>
        <taxon>Glomerellales</taxon>
        <taxon>Glomerellaceae</taxon>
        <taxon>Colletotrichum</taxon>
        <taxon>Colletotrichum destructivum species complex</taxon>
    </lineage>
</organism>
<evidence type="ECO:0000313" key="3">
    <source>
        <dbReference type="EMBL" id="TQN64255.1"/>
    </source>
</evidence>
<dbReference type="Proteomes" id="UP000326340">
    <property type="component" value="Unassembled WGS sequence"/>
</dbReference>
<keyword evidence="2" id="KW-0812">Transmembrane</keyword>
<keyword evidence="2" id="KW-0472">Membrane</keyword>
<feature type="transmembrane region" description="Helical" evidence="2">
    <location>
        <begin position="158"/>
        <end position="180"/>
    </location>
</feature>
<evidence type="ECO:0000256" key="1">
    <source>
        <dbReference type="SAM" id="MobiDB-lite"/>
    </source>
</evidence>
<gene>
    <name evidence="3" type="ORF">CSHISOI_11173</name>
</gene>
<feature type="transmembrane region" description="Helical" evidence="2">
    <location>
        <begin position="65"/>
        <end position="84"/>
    </location>
</feature>
<feature type="non-terminal residue" evidence="3">
    <location>
        <position position="211"/>
    </location>
</feature>
<keyword evidence="4" id="KW-1185">Reference proteome</keyword>
<sequence>MLSRIMMPTSPTLEMDKVHPESDETSSVLTHEKRSEQIISLIAAPITAAVLACLLRRLSVADCEGMASIAMDQMASFSLVYLFMVDKAHIIRGTTKSRLQSKLYVFNSILVLGIYSMIATLNYVSHGAHYDNDAQSCVVELTGATLLPVLCFDTVVNVYLTSMFLVSLFILFTSLAIHWINSSGRARPCRSVELESVLATVPASPEALQKD</sequence>
<feature type="region of interest" description="Disordered" evidence="1">
    <location>
        <begin position="1"/>
        <end position="29"/>
    </location>
</feature>
<feature type="transmembrane region" description="Helical" evidence="2">
    <location>
        <begin position="104"/>
        <end position="124"/>
    </location>
</feature>
<dbReference type="EMBL" id="PUHP01002593">
    <property type="protein sequence ID" value="TQN64255.1"/>
    <property type="molecule type" value="Genomic_DNA"/>
</dbReference>
<proteinExistence type="predicted"/>
<evidence type="ECO:0000256" key="2">
    <source>
        <dbReference type="SAM" id="Phobius"/>
    </source>
</evidence>
<dbReference type="PANTHER" id="PTHR38848:SF3">
    <property type="entry name" value="G-PROTEIN COUPLED RECEPTORS FAMILY 3 PROFILE DOMAIN-CONTAINING PROTEIN"/>
    <property type="match status" value="1"/>
</dbReference>
<dbReference type="AlphaFoldDB" id="A0A5Q4BBH7"/>
<dbReference type="OrthoDB" id="3210850at2759"/>
<evidence type="ECO:0000313" key="4">
    <source>
        <dbReference type="Proteomes" id="UP000326340"/>
    </source>
</evidence>